<accession>A0ACC1YEN3</accession>
<reference evidence="1 2" key="1">
    <citation type="journal article" date="2023" name="Science">
        <title>Complex scaffold remodeling in plant triterpene biosynthesis.</title>
        <authorList>
            <person name="De La Pena R."/>
            <person name="Hodgson H."/>
            <person name="Liu J.C."/>
            <person name="Stephenson M.J."/>
            <person name="Martin A.C."/>
            <person name="Owen C."/>
            <person name="Harkess A."/>
            <person name="Leebens-Mack J."/>
            <person name="Jimenez L.E."/>
            <person name="Osbourn A."/>
            <person name="Sattely E.S."/>
        </authorList>
    </citation>
    <scope>NUCLEOTIDE SEQUENCE [LARGE SCALE GENOMIC DNA]</scope>
    <source>
        <strain evidence="2">cv. JPN11</strain>
        <tissue evidence="1">Leaf</tissue>
    </source>
</reference>
<proteinExistence type="predicted"/>
<dbReference type="EMBL" id="CM051397">
    <property type="protein sequence ID" value="KAJ4721463.1"/>
    <property type="molecule type" value="Genomic_DNA"/>
</dbReference>
<protein>
    <submittedName>
        <fullName evidence="1">Receptor protein kinase</fullName>
    </submittedName>
</protein>
<keyword evidence="2" id="KW-1185">Reference proteome</keyword>
<sequence length="168" mass="19083">MPQTALQGQLFLEISHHKISYSVKNLFPNCLTLLYVSIPEGETHIKDVLRGTSGLIAPELLRNRGFNEKLDVYNFGLLLFQLLTGEKLLNLACRLEIDGDWMDFLQKYVEDNGFKGIVDPRIIGDEPLGQQQLRASSDLAFKCFSELEEDRPAMIDVAKQLRQMVSLL</sequence>
<evidence type="ECO:0000313" key="2">
    <source>
        <dbReference type="Proteomes" id="UP001164539"/>
    </source>
</evidence>
<dbReference type="Proteomes" id="UP001164539">
    <property type="component" value="Chromosome 4"/>
</dbReference>
<gene>
    <name evidence="1" type="ORF">OWV82_009146</name>
</gene>
<comment type="caution">
    <text evidence="1">The sequence shown here is derived from an EMBL/GenBank/DDBJ whole genome shotgun (WGS) entry which is preliminary data.</text>
</comment>
<keyword evidence="1" id="KW-0675">Receptor</keyword>
<organism evidence="1 2">
    <name type="scientific">Melia azedarach</name>
    <name type="common">Chinaberry tree</name>
    <dbReference type="NCBI Taxonomy" id="155640"/>
    <lineage>
        <taxon>Eukaryota</taxon>
        <taxon>Viridiplantae</taxon>
        <taxon>Streptophyta</taxon>
        <taxon>Embryophyta</taxon>
        <taxon>Tracheophyta</taxon>
        <taxon>Spermatophyta</taxon>
        <taxon>Magnoliopsida</taxon>
        <taxon>eudicotyledons</taxon>
        <taxon>Gunneridae</taxon>
        <taxon>Pentapetalae</taxon>
        <taxon>rosids</taxon>
        <taxon>malvids</taxon>
        <taxon>Sapindales</taxon>
        <taxon>Meliaceae</taxon>
        <taxon>Melia</taxon>
    </lineage>
</organism>
<name>A0ACC1YEN3_MELAZ</name>
<evidence type="ECO:0000313" key="1">
    <source>
        <dbReference type="EMBL" id="KAJ4721463.1"/>
    </source>
</evidence>
<keyword evidence="1" id="KW-0808">Transferase</keyword>
<keyword evidence="1" id="KW-0418">Kinase</keyword>